<dbReference type="VEuPathDB" id="TriTrypDB:ECC02_007608"/>
<feature type="region of interest" description="Disordered" evidence="1">
    <location>
        <begin position="230"/>
        <end position="272"/>
    </location>
</feature>
<organism evidence="2 3">
    <name type="scientific">Trypanosoma cruzi</name>
    <dbReference type="NCBI Taxonomy" id="5693"/>
    <lineage>
        <taxon>Eukaryota</taxon>
        <taxon>Discoba</taxon>
        <taxon>Euglenozoa</taxon>
        <taxon>Kinetoplastea</taxon>
        <taxon>Metakinetoplastina</taxon>
        <taxon>Trypanosomatida</taxon>
        <taxon>Trypanosomatidae</taxon>
        <taxon>Trypanosoma</taxon>
        <taxon>Schizotrypanum</taxon>
    </lineage>
</organism>
<evidence type="ECO:0000256" key="1">
    <source>
        <dbReference type="SAM" id="MobiDB-lite"/>
    </source>
</evidence>
<accession>A0A7J6XXY9</accession>
<dbReference type="AlphaFoldDB" id="A0A7J6XXY9"/>
<dbReference type="Proteomes" id="UP000583944">
    <property type="component" value="Unassembled WGS sequence"/>
</dbReference>
<sequence>MRKHIRRACVHRSQIIRSKYPPNQIPLSSSHSFIPYALTLIRTCPLTQTAIDRWWPPNAPEKHAQHARAQQMTCANARHNGGEAHTERMRPSTAVAVHHAHHTRRKGDSRCALPLSSFPSCPRSSSHPQPPAHATKEASKSNEMCILCVHVVVCACRHTKQRSKNRSRACEGTHKQKRTAEVHGRNKEKKTAQAHNIALQKKQRQFIKKLIKINKRKFIFTLPHLTLWKKQKRKEEKKKMKKSSPLLRLHTNKTKKKKKKEKKKNSHTKKGTQLPCCSRNCLHILSENKIKKIFKCLSTV</sequence>
<protein>
    <submittedName>
        <fullName evidence="2">Uncharacterized protein</fullName>
    </submittedName>
</protein>
<name>A0A7J6XXY9_TRYCR</name>
<evidence type="ECO:0000313" key="2">
    <source>
        <dbReference type="EMBL" id="KAF5219371.1"/>
    </source>
</evidence>
<dbReference type="EMBL" id="JABDHM010000071">
    <property type="protein sequence ID" value="KAF5219371.1"/>
    <property type="molecule type" value="Genomic_DNA"/>
</dbReference>
<feature type="region of interest" description="Disordered" evidence="1">
    <location>
        <begin position="163"/>
        <end position="195"/>
    </location>
</feature>
<evidence type="ECO:0000313" key="3">
    <source>
        <dbReference type="Proteomes" id="UP000583944"/>
    </source>
</evidence>
<feature type="compositionally biased region" description="Basic residues" evidence="1">
    <location>
        <begin position="250"/>
        <end position="270"/>
    </location>
</feature>
<gene>
    <name evidence="2" type="ORF">ECC02_007608</name>
</gene>
<reference evidence="2 3" key="1">
    <citation type="journal article" date="2019" name="Genome Biol. Evol.">
        <title>Nanopore Sequencing Significantly Improves Genome Assembly of the Protozoan Parasite Trypanosoma cruzi.</title>
        <authorList>
            <person name="Diaz-Viraque F."/>
            <person name="Pita S."/>
            <person name="Greif G."/>
            <person name="de Souza R.C.M."/>
            <person name="Iraola G."/>
            <person name="Robello C."/>
        </authorList>
    </citation>
    <scope>NUCLEOTIDE SEQUENCE [LARGE SCALE GENOMIC DNA]</scope>
    <source>
        <strain evidence="2 3">Berenice</strain>
    </source>
</reference>
<comment type="caution">
    <text evidence="2">The sequence shown here is derived from an EMBL/GenBank/DDBJ whole genome shotgun (WGS) entry which is preliminary data.</text>
</comment>
<feature type="compositionally biased region" description="Basic and acidic residues" evidence="1">
    <location>
        <begin position="168"/>
        <end position="191"/>
    </location>
</feature>
<proteinExistence type="predicted"/>